<dbReference type="Gene3D" id="2.60.200.40">
    <property type="match status" value="1"/>
</dbReference>
<dbReference type="InterPro" id="IPR016064">
    <property type="entry name" value="NAD/diacylglycerol_kinase_sf"/>
</dbReference>
<protein>
    <recommendedName>
        <fullName evidence="2">DAGKc domain-containing protein</fullName>
    </recommendedName>
</protein>
<accession>A0A2J6SSQ9</accession>
<keyword evidence="4" id="KW-1185">Reference proteome</keyword>
<dbReference type="InterPro" id="IPR050187">
    <property type="entry name" value="Lipid_Phosphate_FormReg"/>
</dbReference>
<dbReference type="GO" id="GO:0046512">
    <property type="term" value="P:sphingosine biosynthetic process"/>
    <property type="evidence" value="ECO:0007669"/>
    <property type="project" value="TreeGrafter"/>
</dbReference>
<organism evidence="3 4">
    <name type="scientific">Hyaloscypha bicolor E</name>
    <dbReference type="NCBI Taxonomy" id="1095630"/>
    <lineage>
        <taxon>Eukaryota</taxon>
        <taxon>Fungi</taxon>
        <taxon>Dikarya</taxon>
        <taxon>Ascomycota</taxon>
        <taxon>Pezizomycotina</taxon>
        <taxon>Leotiomycetes</taxon>
        <taxon>Helotiales</taxon>
        <taxon>Hyaloscyphaceae</taxon>
        <taxon>Hyaloscypha</taxon>
        <taxon>Hyaloscypha bicolor</taxon>
    </lineage>
</organism>
<dbReference type="PROSITE" id="PS50146">
    <property type="entry name" value="DAGK"/>
    <property type="match status" value="1"/>
</dbReference>
<dbReference type="PANTHER" id="PTHR12358">
    <property type="entry name" value="SPHINGOSINE KINASE"/>
    <property type="match status" value="1"/>
</dbReference>
<dbReference type="GO" id="GO:0001727">
    <property type="term" value="F:lipid kinase activity"/>
    <property type="evidence" value="ECO:0007669"/>
    <property type="project" value="TreeGrafter"/>
</dbReference>
<name>A0A2J6SSQ9_9HELO</name>
<dbReference type="InterPro" id="IPR001206">
    <property type="entry name" value="Diacylglycerol_kinase_cat_dom"/>
</dbReference>
<dbReference type="GO" id="GO:0016020">
    <property type="term" value="C:membrane"/>
    <property type="evidence" value="ECO:0007669"/>
    <property type="project" value="TreeGrafter"/>
</dbReference>
<dbReference type="PANTHER" id="PTHR12358:SF108">
    <property type="entry name" value="DAGKC DOMAIN-CONTAINING PROTEIN"/>
    <property type="match status" value="1"/>
</dbReference>
<evidence type="ECO:0000256" key="1">
    <source>
        <dbReference type="SAM" id="MobiDB-lite"/>
    </source>
</evidence>
<dbReference type="GeneID" id="36589365"/>
<reference evidence="3 4" key="1">
    <citation type="submission" date="2016-04" db="EMBL/GenBank/DDBJ databases">
        <title>A degradative enzymes factory behind the ericoid mycorrhizal symbiosis.</title>
        <authorList>
            <consortium name="DOE Joint Genome Institute"/>
            <person name="Martino E."/>
            <person name="Morin E."/>
            <person name="Grelet G."/>
            <person name="Kuo A."/>
            <person name="Kohler A."/>
            <person name="Daghino S."/>
            <person name="Barry K."/>
            <person name="Choi C."/>
            <person name="Cichocki N."/>
            <person name="Clum A."/>
            <person name="Copeland A."/>
            <person name="Hainaut M."/>
            <person name="Haridas S."/>
            <person name="Labutti K."/>
            <person name="Lindquist E."/>
            <person name="Lipzen A."/>
            <person name="Khouja H.-R."/>
            <person name="Murat C."/>
            <person name="Ohm R."/>
            <person name="Olson A."/>
            <person name="Spatafora J."/>
            <person name="Veneault-Fourrey C."/>
            <person name="Henrissat B."/>
            <person name="Grigoriev I."/>
            <person name="Martin F."/>
            <person name="Perotto S."/>
        </authorList>
    </citation>
    <scope>NUCLEOTIDE SEQUENCE [LARGE SCALE GENOMIC DNA]</scope>
    <source>
        <strain evidence="3 4">E</strain>
    </source>
</reference>
<sequence>MASVPSCSEDKYEYPSSDSDSDSDTESSTTNYGRVDDEPVHLSYRNGVLAWEASELRDDNIIVATEVDGSIGHTIFSLAPDAADSPFELRTTRATLLPQDFLDKHLFKTLPSYLQTDHIHVLISTLSGTGLAPAFFDDVLHPLLRAIGLADSAYTVTRTKSAESVKDFARSTLLVAANGGQEQTVLMLSGDGGMVDTINGLMESGDRSSSYVKPILSQLPLGTGNALFHSLHNPSSISPIYIQGLRTLLHGAPRPLPIFHANFSPGARLLTNEGQTASPLTNRSLYGAVVASYGLHATLVADSDTTEYRKHGDKRFGLVAKDLLFPGDGSKPHAYKAEVLLDGKPLDRKEHGYVLASLVSNLEKTFTISPASKPMDGKLRVVYFGALDGQEAMEVMKAAYAGGKHTEMTAVGYETVDVLRIDFDEEGESWKWRRCCVDGLIVGVEEGGWMKVGLVGKGNEAVEVVSDV</sequence>
<evidence type="ECO:0000313" key="3">
    <source>
        <dbReference type="EMBL" id="PMD53821.1"/>
    </source>
</evidence>
<dbReference type="GO" id="GO:0005737">
    <property type="term" value="C:cytoplasm"/>
    <property type="evidence" value="ECO:0007669"/>
    <property type="project" value="TreeGrafter"/>
</dbReference>
<evidence type="ECO:0000259" key="2">
    <source>
        <dbReference type="PROSITE" id="PS50146"/>
    </source>
</evidence>
<evidence type="ECO:0000313" key="4">
    <source>
        <dbReference type="Proteomes" id="UP000235371"/>
    </source>
</evidence>
<dbReference type="STRING" id="1095630.A0A2J6SSQ9"/>
<dbReference type="OrthoDB" id="3853857at2759"/>
<gene>
    <name evidence="3" type="ORF">K444DRAFT_618305</name>
</gene>
<dbReference type="Gene3D" id="3.40.50.10330">
    <property type="entry name" value="Probable inorganic polyphosphate/atp-NAD kinase, domain 1"/>
    <property type="match status" value="1"/>
</dbReference>
<dbReference type="RefSeq" id="XP_024730725.1">
    <property type="nucleotide sequence ID" value="XM_024881288.1"/>
</dbReference>
<dbReference type="InParanoid" id="A0A2J6SSQ9"/>
<dbReference type="AlphaFoldDB" id="A0A2J6SSQ9"/>
<feature type="domain" description="DAGKc" evidence="2">
    <location>
        <begin position="114"/>
        <end position="265"/>
    </location>
</feature>
<feature type="region of interest" description="Disordered" evidence="1">
    <location>
        <begin position="1"/>
        <end position="36"/>
    </location>
</feature>
<proteinExistence type="predicted"/>
<dbReference type="InterPro" id="IPR017438">
    <property type="entry name" value="ATP-NAD_kinase_N"/>
</dbReference>
<dbReference type="Pfam" id="PF00781">
    <property type="entry name" value="DAGK_cat"/>
    <property type="match status" value="1"/>
</dbReference>
<dbReference type="Proteomes" id="UP000235371">
    <property type="component" value="Unassembled WGS sequence"/>
</dbReference>
<dbReference type="EMBL" id="KZ613866">
    <property type="protein sequence ID" value="PMD53821.1"/>
    <property type="molecule type" value="Genomic_DNA"/>
</dbReference>
<dbReference type="SUPFAM" id="SSF111331">
    <property type="entry name" value="NAD kinase/diacylglycerol kinase-like"/>
    <property type="match status" value="1"/>
</dbReference>